<evidence type="ECO:0000259" key="2">
    <source>
        <dbReference type="PROSITE" id="PS51762"/>
    </source>
</evidence>
<dbReference type="PROSITE" id="PS51257">
    <property type="entry name" value="PROKAR_LIPOPROTEIN"/>
    <property type="match status" value="1"/>
</dbReference>
<dbReference type="InterPro" id="IPR013320">
    <property type="entry name" value="ConA-like_dom_sf"/>
</dbReference>
<evidence type="ECO:0000313" key="3">
    <source>
        <dbReference type="EMBL" id="KGY10043.1"/>
    </source>
</evidence>
<organism evidence="3 4">
    <name type="scientific">Photobacterium sp. (strain ATCC 43367)</name>
    <dbReference type="NCBI Taxonomy" id="379097"/>
    <lineage>
        <taxon>Bacteria</taxon>
        <taxon>Pseudomonadati</taxon>
        <taxon>Pseudomonadota</taxon>
        <taxon>Gammaproteobacteria</taxon>
        <taxon>Vibrionales</taxon>
        <taxon>Vibrionaceae</taxon>
        <taxon>Vibrio</taxon>
        <taxon>Vibrio oreintalis group</taxon>
    </lineage>
</organism>
<dbReference type="EMBL" id="JRWP01000004">
    <property type="protein sequence ID" value="KGY10043.1"/>
    <property type="molecule type" value="Genomic_DNA"/>
</dbReference>
<dbReference type="PANTHER" id="PTHR10963">
    <property type="entry name" value="GLYCOSYL HYDROLASE-RELATED"/>
    <property type="match status" value="1"/>
</dbReference>
<dbReference type="GO" id="GO:0004553">
    <property type="term" value="F:hydrolase activity, hydrolyzing O-glycosyl compounds"/>
    <property type="evidence" value="ECO:0007669"/>
    <property type="project" value="InterPro"/>
</dbReference>
<dbReference type="PANTHER" id="PTHR10963:SF55">
    <property type="entry name" value="GLYCOSIDE HYDROLASE FAMILY 16 PROTEIN"/>
    <property type="match status" value="1"/>
</dbReference>
<dbReference type="Gene3D" id="2.60.120.200">
    <property type="match status" value="1"/>
</dbReference>
<dbReference type="SUPFAM" id="SSF49899">
    <property type="entry name" value="Concanavalin A-like lectins/glucanases"/>
    <property type="match status" value="1"/>
</dbReference>
<dbReference type="CDD" id="cd08023">
    <property type="entry name" value="GH16_laminarinase_like"/>
    <property type="match status" value="1"/>
</dbReference>
<evidence type="ECO:0000313" key="4">
    <source>
        <dbReference type="Proteomes" id="UP000030451"/>
    </source>
</evidence>
<sequence>MLDKTPITQLMLAAIAGSIIAGCTSTADTPDASFITGKKPVALKQETITPSEKWQLAWQDNFDGERINPRYWSFEQNCWGGGNNEQQCYTDREQNAFVKDGFLHIVARKESFTGPDNPDGVKGGATKTLPYTSARLRTKGKRDQKYGRFEIRAKLPSGQGTWPAIWMLPTQSKYGTWAASGEIDILEAVNLNTQSDAPGAKPGDAENRIHATLHYGKAWPDNVHSGLGVTLPNGINPADDFHTYAIEWEEGEIRWYVDNIHYATQTHEGWYAQYEQDGQLVNADTLAPFNEKFHLLLNVAVGGSWAANANEKGVNSDIFPQTMLVDYVKVYRCSVDRWKGKGCAATSENATLVKGNQPPAILVQDDSYANGPELIIFEDSLNTSLAYGSYDPTDIVEHAEVDEPSRGKVLSISKLNGGGNLYFRSPKTDLSSWLESGVLSFDVKVESIGAGVELVVKMDSGWPATSDITVPLDGTSDWQTISIPVADIIAGGNRYASGSADPSNINNLLVFEPTGEMSMLLDNIRMTK</sequence>
<protein>
    <submittedName>
        <fullName evidence="3">Beta-glucanase</fullName>
    </submittedName>
</protein>
<dbReference type="GO" id="GO:0005975">
    <property type="term" value="P:carbohydrate metabolic process"/>
    <property type="evidence" value="ECO:0007669"/>
    <property type="project" value="InterPro"/>
</dbReference>
<dbReference type="AlphaFoldDB" id="A0A0A5JQ38"/>
<reference evidence="3 4" key="1">
    <citation type="submission" date="2014-10" db="EMBL/GenBank/DDBJ databases">
        <title>Genome sequencing of Vibrio sinaloensis T08.</title>
        <authorList>
            <person name="Chan K.-G."/>
            <person name="Mohamad N.I."/>
        </authorList>
    </citation>
    <scope>NUCLEOTIDE SEQUENCE [LARGE SCALE GENOMIC DNA]</scope>
    <source>
        <strain evidence="3 4">T08</strain>
    </source>
</reference>
<dbReference type="Pfam" id="PF00722">
    <property type="entry name" value="Glyco_hydro_16"/>
    <property type="match status" value="1"/>
</dbReference>
<name>A0A0A5JQ38_PHOS4</name>
<dbReference type="PROSITE" id="PS51762">
    <property type="entry name" value="GH16_2"/>
    <property type="match status" value="1"/>
</dbReference>
<dbReference type="RefSeq" id="WP_038188141.1">
    <property type="nucleotide sequence ID" value="NZ_JRWP01000004.1"/>
</dbReference>
<comment type="caution">
    <text evidence="3">The sequence shown here is derived from an EMBL/GenBank/DDBJ whole genome shotgun (WGS) entry which is preliminary data.</text>
</comment>
<dbReference type="InterPro" id="IPR050546">
    <property type="entry name" value="Glycosyl_Hydrlase_16"/>
</dbReference>
<gene>
    <name evidence="3" type="ORF">NM06_03760</name>
</gene>
<dbReference type="Proteomes" id="UP000030451">
    <property type="component" value="Unassembled WGS sequence"/>
</dbReference>
<evidence type="ECO:0000256" key="1">
    <source>
        <dbReference type="ARBA" id="ARBA00006865"/>
    </source>
</evidence>
<dbReference type="STRING" id="379097.SE23_06750"/>
<comment type="similarity">
    <text evidence="1">Belongs to the glycosyl hydrolase 16 family.</text>
</comment>
<feature type="domain" description="GH16" evidence="2">
    <location>
        <begin position="51"/>
        <end position="336"/>
    </location>
</feature>
<dbReference type="InterPro" id="IPR008979">
    <property type="entry name" value="Galactose-bd-like_sf"/>
</dbReference>
<dbReference type="SUPFAM" id="SSF49785">
    <property type="entry name" value="Galactose-binding domain-like"/>
    <property type="match status" value="1"/>
</dbReference>
<proteinExistence type="inferred from homology"/>
<dbReference type="Gene3D" id="2.60.120.430">
    <property type="entry name" value="Galactose-binding lectin"/>
    <property type="match status" value="1"/>
</dbReference>
<dbReference type="InterPro" id="IPR000757">
    <property type="entry name" value="Beta-glucanase-like"/>
</dbReference>
<accession>A0A0A5JQ38</accession>